<dbReference type="RefSeq" id="WP_203934684.1">
    <property type="nucleotide sequence ID" value="NZ_BOPH01000145.1"/>
</dbReference>
<keyword evidence="3" id="KW-1185">Reference proteome</keyword>
<keyword evidence="1" id="KW-0732">Signal</keyword>
<sequence length="171" mass="18519">MTAVLGTVAMAVVAAVLPVSPAAAAETCTTTWRTLQFGDSGRHAVVEPGAPWHVRLGTATNGYHLFLFCVQTSTSGKTRIRFDSNANGNLTAERGPSGQIVRRIHAAGFEPGWDTWYVCALDAKWVEISFTPNDYFLGVNSSGYLDIEDDHPNGNALWRRSEFDGIDLVAC</sequence>
<proteinExistence type="predicted"/>
<name>A0A8J4EGL4_9ACTN</name>
<dbReference type="AlphaFoldDB" id="A0A8J4EGL4"/>
<dbReference type="EMBL" id="BOPH01000145">
    <property type="protein sequence ID" value="GIJ74905.1"/>
    <property type="molecule type" value="Genomic_DNA"/>
</dbReference>
<feature type="signal peptide" evidence="1">
    <location>
        <begin position="1"/>
        <end position="24"/>
    </location>
</feature>
<dbReference type="Proteomes" id="UP000635606">
    <property type="component" value="Unassembled WGS sequence"/>
</dbReference>
<gene>
    <name evidence="2" type="ORF">Voc01_098220</name>
</gene>
<evidence type="ECO:0000256" key="1">
    <source>
        <dbReference type="SAM" id="SignalP"/>
    </source>
</evidence>
<organism evidence="2 3">
    <name type="scientific">Virgisporangium ochraceum</name>
    <dbReference type="NCBI Taxonomy" id="65505"/>
    <lineage>
        <taxon>Bacteria</taxon>
        <taxon>Bacillati</taxon>
        <taxon>Actinomycetota</taxon>
        <taxon>Actinomycetes</taxon>
        <taxon>Micromonosporales</taxon>
        <taxon>Micromonosporaceae</taxon>
        <taxon>Virgisporangium</taxon>
    </lineage>
</organism>
<reference evidence="2" key="1">
    <citation type="submission" date="2021-01" db="EMBL/GenBank/DDBJ databases">
        <title>Whole genome shotgun sequence of Virgisporangium ochraceum NBRC 16418.</title>
        <authorList>
            <person name="Komaki H."/>
            <person name="Tamura T."/>
        </authorList>
    </citation>
    <scope>NUCLEOTIDE SEQUENCE</scope>
    <source>
        <strain evidence="2">NBRC 16418</strain>
    </source>
</reference>
<comment type="caution">
    <text evidence="2">The sequence shown here is derived from an EMBL/GenBank/DDBJ whole genome shotgun (WGS) entry which is preliminary data.</text>
</comment>
<evidence type="ECO:0000313" key="2">
    <source>
        <dbReference type="EMBL" id="GIJ74905.1"/>
    </source>
</evidence>
<protein>
    <submittedName>
        <fullName evidence="2">Uncharacterized protein</fullName>
    </submittedName>
</protein>
<accession>A0A8J4EGL4</accession>
<feature type="chain" id="PRO_5035185775" evidence="1">
    <location>
        <begin position="25"/>
        <end position="171"/>
    </location>
</feature>
<evidence type="ECO:0000313" key="3">
    <source>
        <dbReference type="Proteomes" id="UP000635606"/>
    </source>
</evidence>